<reference evidence="2" key="1">
    <citation type="submission" date="2022-01" db="EMBL/GenBank/DDBJ databases">
        <title>Draft genome sequence of Sabulilitoribacter arenilitoris KCTC 52401.</title>
        <authorList>
            <person name="Oh J.-S."/>
        </authorList>
    </citation>
    <scope>NUCLEOTIDE SEQUENCE</scope>
    <source>
        <strain evidence="2">HMF6543</strain>
    </source>
</reference>
<organism evidence="2 3">
    <name type="scientific">Wocania arenilitoris</name>
    <dbReference type="NCBI Taxonomy" id="2044858"/>
    <lineage>
        <taxon>Bacteria</taxon>
        <taxon>Pseudomonadati</taxon>
        <taxon>Bacteroidota</taxon>
        <taxon>Flavobacteriia</taxon>
        <taxon>Flavobacteriales</taxon>
        <taxon>Flavobacteriaceae</taxon>
        <taxon>Wocania</taxon>
    </lineage>
</organism>
<keyword evidence="3" id="KW-1185">Reference proteome</keyword>
<protein>
    <recommendedName>
        <fullName evidence="4">Antitoxin component YwqK of the YwqJK toxin-antitoxin module</fullName>
    </recommendedName>
</protein>
<keyword evidence="1" id="KW-0732">Signal</keyword>
<dbReference type="EMBL" id="JAKKDU010000003">
    <property type="protein sequence ID" value="MCF7567276.1"/>
    <property type="molecule type" value="Genomic_DNA"/>
</dbReference>
<feature type="chain" id="PRO_5042133607" description="Antitoxin component YwqK of the YwqJK toxin-antitoxin module" evidence="1">
    <location>
        <begin position="20"/>
        <end position="316"/>
    </location>
</feature>
<dbReference type="AlphaFoldDB" id="A0AAE3JM02"/>
<comment type="caution">
    <text evidence="2">The sequence shown here is derived from an EMBL/GenBank/DDBJ whole genome shotgun (WGS) entry which is preliminary data.</text>
</comment>
<dbReference type="Proteomes" id="UP001199795">
    <property type="component" value="Unassembled WGS sequence"/>
</dbReference>
<evidence type="ECO:0000313" key="2">
    <source>
        <dbReference type="EMBL" id="MCF7567276.1"/>
    </source>
</evidence>
<sequence length="316" mass="36252">MQKALIIFFLLPICSILNAQELDTYDFNSININNWMKVPHVNGRLATQEDVKNNRAIYISSKSEKYVPLDLDIPFLAYFIDARTERKDTVVVIQANMTNNGIYTGFRSFHTGGYGTSLLKDLVLINTNQLIGQEKIGMKEVYIHNNLVYKISNDSLLNGVAQRKRKNGHLVYEEEYKKGVILVSKLYFNGKAKIVSNKFIYNPNKPQVLSKEYAYNLNGEIIEVKTYDDNGVKVLLEQFQKGKLTYSCQYIGKKKHGLELGYIGSKDGKKPTYRCEYVNGEKHGTQYCLNEKGIEEIKRFNNGKRIKTTIVNKELN</sequence>
<proteinExistence type="predicted"/>
<evidence type="ECO:0000313" key="3">
    <source>
        <dbReference type="Proteomes" id="UP001199795"/>
    </source>
</evidence>
<accession>A0AAE3JM02</accession>
<evidence type="ECO:0000256" key="1">
    <source>
        <dbReference type="SAM" id="SignalP"/>
    </source>
</evidence>
<feature type="signal peptide" evidence="1">
    <location>
        <begin position="1"/>
        <end position="19"/>
    </location>
</feature>
<gene>
    <name evidence="2" type="ORF">L3X37_02705</name>
</gene>
<name>A0AAE3JM02_9FLAO</name>
<dbReference type="RefSeq" id="WP_237238641.1">
    <property type="nucleotide sequence ID" value="NZ_JAKKDU010000003.1"/>
</dbReference>
<evidence type="ECO:0008006" key="4">
    <source>
        <dbReference type="Google" id="ProtNLM"/>
    </source>
</evidence>